<dbReference type="Pfam" id="PF03140">
    <property type="entry name" value="DUF247"/>
    <property type="match status" value="1"/>
</dbReference>
<name>A0AA41VTH2_PAPNU</name>
<evidence type="ECO:0000313" key="3">
    <source>
        <dbReference type="EMBL" id="MCL7047117.1"/>
    </source>
</evidence>
<sequence>MDDGASSTSIGMRELIAYSIKKKIEISAPHSRTEACCIYRVPEKYHKLSSAYRPEGISIGPYHRSNQRAKGTQDPKDKALEATEEDLKNPSFNTTHDLKLLYAHKVLTLTTTTDEQTIKAEEPKATRTIKLDSMGTLVTSKGWFAVLEDCVSSIEKMETKIRECYSEPVSLNSKEFVEMMVIDGLFIVGFLLVRFSLKKEEIVDDLLYNNHWLSIAVENDILLLENQLPFFVLQSLFDIVSPAAGPGTTAEGLSLEMLVVKFFDSSYLYMLPNTCFDTYLDQCAQAKHLLDFLFILLQPPISSEELIDEHSSSSSISPCYVIRILKKYFNESVIAKFTCSPLKSFTQTVMKSKIIESLHSRRKQKETLLDSVVEFIPSATELCRSGIKFKKGSTKRSFMEVKFNNGIMEIPPISIYDGTDTLLRNLIACEQLYNGHAYISSYALLMYSLIDSTEDVEVLRQQKIITNYLGCDQDVCNIFNNLGFEVSLVCGYHYEQQSNAANIYYKKSWHKWRATLWREYFHNPWSTISFFAAVLLIVLTVLSTIFGILSFAVPKT</sequence>
<keyword evidence="2" id="KW-0812">Transmembrane</keyword>
<dbReference type="PANTHER" id="PTHR31170">
    <property type="entry name" value="BNAC04G53230D PROTEIN"/>
    <property type="match status" value="1"/>
</dbReference>
<gene>
    <name evidence="3" type="ORF">MKW94_028256</name>
</gene>
<feature type="transmembrane region" description="Helical" evidence="2">
    <location>
        <begin position="528"/>
        <end position="553"/>
    </location>
</feature>
<feature type="region of interest" description="Disordered" evidence="1">
    <location>
        <begin position="57"/>
        <end position="88"/>
    </location>
</feature>
<proteinExistence type="predicted"/>
<evidence type="ECO:0000256" key="2">
    <source>
        <dbReference type="SAM" id="Phobius"/>
    </source>
</evidence>
<keyword evidence="2" id="KW-0472">Membrane</keyword>
<dbReference type="InterPro" id="IPR004158">
    <property type="entry name" value="DUF247_pln"/>
</dbReference>
<comment type="caution">
    <text evidence="3">The sequence shown here is derived from an EMBL/GenBank/DDBJ whole genome shotgun (WGS) entry which is preliminary data.</text>
</comment>
<dbReference type="PANTHER" id="PTHR31170:SF20">
    <property type="entry name" value="DUF247 DOMAIN PROTEIN"/>
    <property type="match status" value="1"/>
</dbReference>
<reference evidence="3" key="1">
    <citation type="submission" date="2022-03" db="EMBL/GenBank/DDBJ databases">
        <title>A functionally conserved STORR gene fusion in Papaver species that diverged 16.8 million years ago.</title>
        <authorList>
            <person name="Catania T."/>
        </authorList>
    </citation>
    <scope>NUCLEOTIDE SEQUENCE</scope>
    <source>
        <strain evidence="3">S-191538</strain>
    </source>
</reference>
<protein>
    <submittedName>
        <fullName evidence="3">Uncharacterized protein</fullName>
    </submittedName>
</protein>
<organism evidence="3 4">
    <name type="scientific">Papaver nudicaule</name>
    <name type="common">Iceland poppy</name>
    <dbReference type="NCBI Taxonomy" id="74823"/>
    <lineage>
        <taxon>Eukaryota</taxon>
        <taxon>Viridiplantae</taxon>
        <taxon>Streptophyta</taxon>
        <taxon>Embryophyta</taxon>
        <taxon>Tracheophyta</taxon>
        <taxon>Spermatophyta</taxon>
        <taxon>Magnoliopsida</taxon>
        <taxon>Ranunculales</taxon>
        <taxon>Papaveraceae</taxon>
        <taxon>Papaveroideae</taxon>
        <taxon>Papaver</taxon>
    </lineage>
</organism>
<keyword evidence="2" id="KW-1133">Transmembrane helix</keyword>
<keyword evidence="4" id="KW-1185">Reference proteome</keyword>
<feature type="compositionally biased region" description="Basic and acidic residues" evidence="1">
    <location>
        <begin position="71"/>
        <end position="88"/>
    </location>
</feature>
<accession>A0AA41VTH2</accession>
<dbReference type="AlphaFoldDB" id="A0AA41VTH2"/>
<dbReference type="EMBL" id="JAJJMA010289626">
    <property type="protein sequence ID" value="MCL7047117.1"/>
    <property type="molecule type" value="Genomic_DNA"/>
</dbReference>
<dbReference type="Proteomes" id="UP001177140">
    <property type="component" value="Unassembled WGS sequence"/>
</dbReference>
<evidence type="ECO:0000313" key="4">
    <source>
        <dbReference type="Proteomes" id="UP001177140"/>
    </source>
</evidence>
<evidence type="ECO:0000256" key="1">
    <source>
        <dbReference type="SAM" id="MobiDB-lite"/>
    </source>
</evidence>